<evidence type="ECO:0000256" key="1">
    <source>
        <dbReference type="ARBA" id="ARBA00004141"/>
    </source>
</evidence>
<dbReference type="PANTHER" id="PTHR43731">
    <property type="entry name" value="RHOMBOID PROTEASE"/>
    <property type="match status" value="1"/>
</dbReference>
<dbReference type="RefSeq" id="XP_013339762.1">
    <property type="nucleotide sequence ID" value="XM_013484308.1"/>
</dbReference>
<protein>
    <recommendedName>
        <fullName evidence="8">Peptidase S54 rhomboid domain-containing protein</fullName>
    </recommendedName>
</protein>
<feature type="transmembrane region" description="Helical" evidence="7">
    <location>
        <begin position="113"/>
        <end position="135"/>
    </location>
</feature>
<accession>A0A074YAS1</accession>
<feature type="transmembrane region" description="Helical" evidence="7">
    <location>
        <begin position="173"/>
        <end position="192"/>
    </location>
</feature>
<sequence>MSAFYFLFTANALVFGTLNYAKYTKDWKLEKKLLSHTLLSPASWDNGRWWTILTSAFAHIDPVHFAFNMLSLYNFCSLCAFIPVMGGFGFLYHRKRKISESSPSDWQNKTRNYNSSALGASGAVMGIGALTACMVPNAPMQLMLIPITFPLWVFVAGYGLVDSYFLDSPNSGIAHAGHLGGLVFGTAYYLAFLRKSPMGVWRNVQRFFPRR</sequence>
<comment type="similarity">
    <text evidence="2">Belongs to the peptidase S54 family.</text>
</comment>
<dbReference type="EMBL" id="KL584780">
    <property type="protein sequence ID" value="KEQ91252.1"/>
    <property type="molecule type" value="Genomic_DNA"/>
</dbReference>
<evidence type="ECO:0000256" key="5">
    <source>
        <dbReference type="ARBA" id="ARBA00022989"/>
    </source>
</evidence>
<dbReference type="InParanoid" id="A0A074YAS1"/>
<name>A0A074YAS1_AURSE</name>
<gene>
    <name evidence="9" type="ORF">AUEXF2481DRAFT_70076</name>
</gene>
<keyword evidence="5 7" id="KW-1133">Transmembrane helix</keyword>
<evidence type="ECO:0000313" key="9">
    <source>
        <dbReference type="EMBL" id="KEQ91252.1"/>
    </source>
</evidence>
<evidence type="ECO:0000256" key="2">
    <source>
        <dbReference type="ARBA" id="ARBA00009045"/>
    </source>
</evidence>
<dbReference type="InterPro" id="IPR050925">
    <property type="entry name" value="Rhomboid_protease_S54"/>
</dbReference>
<feature type="transmembrane region" description="Helical" evidence="7">
    <location>
        <begin position="6"/>
        <end position="23"/>
    </location>
</feature>
<keyword evidence="6 7" id="KW-0472">Membrane</keyword>
<dbReference type="PANTHER" id="PTHR43731:SF14">
    <property type="entry name" value="PRESENILIN-ASSOCIATED RHOMBOID-LIKE PROTEIN, MITOCHONDRIAL"/>
    <property type="match status" value="1"/>
</dbReference>
<dbReference type="GeneID" id="25370825"/>
<evidence type="ECO:0000256" key="7">
    <source>
        <dbReference type="SAM" id="Phobius"/>
    </source>
</evidence>
<dbReference type="FunCoup" id="A0A074YAS1">
    <property type="interactions" value="616"/>
</dbReference>
<comment type="subcellular location">
    <subcellularLocation>
        <location evidence="1">Membrane</location>
        <topology evidence="1">Multi-pass membrane protein</topology>
    </subcellularLocation>
</comment>
<dbReference type="HOGENOM" id="CLU_055068_7_3_1"/>
<dbReference type="InterPro" id="IPR022764">
    <property type="entry name" value="Peptidase_S54_rhomboid_dom"/>
</dbReference>
<organism evidence="9 10">
    <name type="scientific">Aureobasidium subglaciale (strain EXF-2481)</name>
    <name type="common">Aureobasidium pullulans var. subglaciale</name>
    <dbReference type="NCBI Taxonomy" id="1043005"/>
    <lineage>
        <taxon>Eukaryota</taxon>
        <taxon>Fungi</taxon>
        <taxon>Dikarya</taxon>
        <taxon>Ascomycota</taxon>
        <taxon>Pezizomycotina</taxon>
        <taxon>Dothideomycetes</taxon>
        <taxon>Dothideomycetidae</taxon>
        <taxon>Dothideales</taxon>
        <taxon>Saccotheciaceae</taxon>
        <taxon>Aureobasidium</taxon>
    </lineage>
</organism>
<evidence type="ECO:0000256" key="3">
    <source>
        <dbReference type="ARBA" id="ARBA00022692"/>
    </source>
</evidence>
<dbReference type="GO" id="GO:0016020">
    <property type="term" value="C:membrane"/>
    <property type="evidence" value="ECO:0007669"/>
    <property type="project" value="UniProtKB-SubCell"/>
</dbReference>
<dbReference type="Gene3D" id="1.20.1540.10">
    <property type="entry name" value="Rhomboid-like"/>
    <property type="match status" value="1"/>
</dbReference>
<evidence type="ECO:0000256" key="4">
    <source>
        <dbReference type="ARBA" id="ARBA00022801"/>
    </source>
</evidence>
<dbReference type="Proteomes" id="UP000030641">
    <property type="component" value="Unassembled WGS sequence"/>
</dbReference>
<keyword evidence="4" id="KW-0378">Hydrolase</keyword>
<proteinExistence type="inferred from homology"/>
<dbReference type="InterPro" id="IPR035952">
    <property type="entry name" value="Rhomboid-like_sf"/>
</dbReference>
<evidence type="ECO:0000313" key="10">
    <source>
        <dbReference type="Proteomes" id="UP000030641"/>
    </source>
</evidence>
<evidence type="ECO:0000256" key="6">
    <source>
        <dbReference type="ARBA" id="ARBA00023136"/>
    </source>
</evidence>
<feature type="transmembrane region" description="Helical" evidence="7">
    <location>
        <begin position="72"/>
        <end position="93"/>
    </location>
</feature>
<dbReference type="SUPFAM" id="SSF144091">
    <property type="entry name" value="Rhomboid-like"/>
    <property type="match status" value="1"/>
</dbReference>
<dbReference type="Pfam" id="PF01694">
    <property type="entry name" value="Rhomboid"/>
    <property type="match status" value="1"/>
</dbReference>
<feature type="domain" description="Peptidase S54 rhomboid" evidence="8">
    <location>
        <begin position="47"/>
        <end position="194"/>
    </location>
</feature>
<dbReference type="AlphaFoldDB" id="A0A074YAS1"/>
<feature type="transmembrane region" description="Helical" evidence="7">
    <location>
        <begin position="142"/>
        <end position="161"/>
    </location>
</feature>
<dbReference type="OrthoDB" id="418595at2759"/>
<keyword evidence="10" id="KW-1185">Reference proteome</keyword>
<reference evidence="9 10" key="1">
    <citation type="journal article" date="2014" name="BMC Genomics">
        <title>Genome sequencing of four Aureobasidium pullulans varieties: biotechnological potential, stress tolerance, and description of new species.</title>
        <authorList>
            <person name="Gostin Ar C."/>
            <person name="Ohm R.A."/>
            <person name="Kogej T."/>
            <person name="Sonjak S."/>
            <person name="Turk M."/>
            <person name="Zajc J."/>
            <person name="Zalar P."/>
            <person name="Grube M."/>
            <person name="Sun H."/>
            <person name="Han J."/>
            <person name="Sharma A."/>
            <person name="Chiniquy J."/>
            <person name="Ngan C.Y."/>
            <person name="Lipzen A."/>
            <person name="Barry K."/>
            <person name="Grigoriev I.V."/>
            <person name="Gunde-Cimerman N."/>
        </authorList>
    </citation>
    <scope>NUCLEOTIDE SEQUENCE [LARGE SCALE GENOMIC DNA]</scope>
    <source>
        <strain evidence="9 10">EXF-2481</strain>
    </source>
</reference>
<evidence type="ECO:0000259" key="8">
    <source>
        <dbReference type="Pfam" id="PF01694"/>
    </source>
</evidence>
<dbReference type="GO" id="GO:0004252">
    <property type="term" value="F:serine-type endopeptidase activity"/>
    <property type="evidence" value="ECO:0007669"/>
    <property type="project" value="InterPro"/>
</dbReference>
<dbReference type="OMA" id="IYGMKAK"/>
<keyword evidence="3 7" id="KW-0812">Transmembrane</keyword>